<dbReference type="Proteomes" id="UP001205566">
    <property type="component" value="Unassembled WGS sequence"/>
</dbReference>
<dbReference type="InterPro" id="IPR036653">
    <property type="entry name" value="CinA-like_C"/>
</dbReference>
<evidence type="ECO:0000313" key="3">
    <source>
        <dbReference type="Proteomes" id="UP001205566"/>
    </source>
</evidence>
<dbReference type="InterPro" id="IPR008136">
    <property type="entry name" value="CinA_C"/>
</dbReference>
<feature type="domain" description="CinA C-terminal" evidence="1">
    <location>
        <begin position="12"/>
        <end position="166"/>
    </location>
</feature>
<dbReference type="NCBIfam" id="TIGR00199">
    <property type="entry name" value="PncC_domain"/>
    <property type="match status" value="1"/>
</dbReference>
<gene>
    <name evidence="2" type="ORF">HXX02_17060</name>
</gene>
<dbReference type="RefSeq" id="WP_255876079.1">
    <property type="nucleotide sequence ID" value="NZ_JACASI010000049.1"/>
</dbReference>
<reference evidence="2" key="1">
    <citation type="thesis" date="2020" institute="Technische Universitat Dresden" country="Dresden, Germany">
        <title>The Agarolytic System of Microbulbifer elongatus PORT2, Isolated from Batu Karas, Pangandaran West Java Indonesia.</title>
        <authorList>
            <person name="Anggraeni S.R."/>
        </authorList>
    </citation>
    <scope>NUCLEOTIDE SEQUENCE</scope>
    <source>
        <strain evidence="2">PORT2</strain>
    </source>
</reference>
<keyword evidence="3" id="KW-1185">Reference proteome</keyword>
<dbReference type="Gene3D" id="3.90.950.20">
    <property type="entry name" value="CinA-like"/>
    <property type="match status" value="1"/>
</dbReference>
<accession>A0ABT1P4W3</accession>
<organism evidence="2 3">
    <name type="scientific">Microbulbifer elongatus</name>
    <dbReference type="NCBI Taxonomy" id="86173"/>
    <lineage>
        <taxon>Bacteria</taxon>
        <taxon>Pseudomonadati</taxon>
        <taxon>Pseudomonadota</taxon>
        <taxon>Gammaproteobacteria</taxon>
        <taxon>Cellvibrionales</taxon>
        <taxon>Microbulbiferaceae</taxon>
        <taxon>Microbulbifer</taxon>
    </lineage>
</organism>
<evidence type="ECO:0000259" key="1">
    <source>
        <dbReference type="Pfam" id="PF02464"/>
    </source>
</evidence>
<comment type="caution">
    <text evidence="2">The sequence shown here is derived from an EMBL/GenBank/DDBJ whole genome shotgun (WGS) entry which is preliminary data.</text>
</comment>
<sequence>MTEDGSEQRRVLAAELGEELTRLGWKVTTAESCTGGAIAAAITAIAGSSVWFEGAVVSYADRIKRSFLGVDQHDLDTTGAVSEPVVRQMAVGVLNRLDANLAVAVSGIAGPDGGSDDKPVGTVWIAWAHVDGQEPLSVEARQLHFDGSRAEIQAQTVVEALKGLLAVTRSHPA</sequence>
<protein>
    <submittedName>
        <fullName evidence="2">CinA family protein</fullName>
    </submittedName>
</protein>
<proteinExistence type="predicted"/>
<dbReference type="EMBL" id="JACASI010000049">
    <property type="protein sequence ID" value="MCQ3831146.1"/>
    <property type="molecule type" value="Genomic_DNA"/>
</dbReference>
<dbReference type="Pfam" id="PF02464">
    <property type="entry name" value="CinA"/>
    <property type="match status" value="1"/>
</dbReference>
<name>A0ABT1P4W3_9GAMM</name>
<dbReference type="SUPFAM" id="SSF142433">
    <property type="entry name" value="CinA-like"/>
    <property type="match status" value="1"/>
</dbReference>
<evidence type="ECO:0000313" key="2">
    <source>
        <dbReference type="EMBL" id="MCQ3831146.1"/>
    </source>
</evidence>